<dbReference type="InterPro" id="IPR006634">
    <property type="entry name" value="TLC-dom"/>
</dbReference>
<evidence type="ECO:0000256" key="3">
    <source>
        <dbReference type="ARBA" id="ARBA00022989"/>
    </source>
</evidence>
<keyword evidence="4 5" id="KW-0472">Membrane</keyword>
<gene>
    <name evidence="9" type="ORF">PECAL_1P21480</name>
</gene>
<name>A0A8J2S6R9_9STRA</name>
<feature type="transmembrane region" description="Helical" evidence="7">
    <location>
        <begin position="263"/>
        <end position="286"/>
    </location>
</feature>
<feature type="region of interest" description="Disordered" evidence="6">
    <location>
        <begin position="1"/>
        <end position="67"/>
    </location>
</feature>
<dbReference type="InterPro" id="IPR050846">
    <property type="entry name" value="TLCD"/>
</dbReference>
<keyword evidence="2 5" id="KW-0812">Transmembrane</keyword>
<proteinExistence type="predicted"/>
<reference evidence="9" key="1">
    <citation type="submission" date="2021-11" db="EMBL/GenBank/DDBJ databases">
        <authorList>
            <consortium name="Genoscope - CEA"/>
            <person name="William W."/>
        </authorList>
    </citation>
    <scope>NUCLEOTIDE SEQUENCE</scope>
</reference>
<dbReference type="Proteomes" id="UP000789595">
    <property type="component" value="Unassembled WGS sequence"/>
</dbReference>
<dbReference type="PANTHER" id="PTHR13439">
    <property type="entry name" value="CT120 PROTEIN"/>
    <property type="match status" value="1"/>
</dbReference>
<evidence type="ECO:0000259" key="8">
    <source>
        <dbReference type="PROSITE" id="PS50922"/>
    </source>
</evidence>
<keyword evidence="3 7" id="KW-1133">Transmembrane helix</keyword>
<evidence type="ECO:0000256" key="6">
    <source>
        <dbReference type="SAM" id="MobiDB-lite"/>
    </source>
</evidence>
<dbReference type="PROSITE" id="PS50922">
    <property type="entry name" value="TLC"/>
    <property type="match status" value="1"/>
</dbReference>
<dbReference type="EMBL" id="CAKKNE010000001">
    <property type="protein sequence ID" value="CAH0365698.1"/>
    <property type="molecule type" value="Genomic_DNA"/>
</dbReference>
<dbReference type="OrthoDB" id="203066at2759"/>
<feature type="domain" description="TLC" evidence="8">
    <location>
        <begin position="130"/>
        <end position="338"/>
    </location>
</feature>
<feature type="transmembrane region" description="Helical" evidence="7">
    <location>
        <begin position="138"/>
        <end position="154"/>
    </location>
</feature>
<comment type="caution">
    <text evidence="9">The sequence shown here is derived from an EMBL/GenBank/DDBJ whole genome shotgun (WGS) entry which is preliminary data.</text>
</comment>
<evidence type="ECO:0000256" key="1">
    <source>
        <dbReference type="ARBA" id="ARBA00004141"/>
    </source>
</evidence>
<dbReference type="GO" id="GO:0055088">
    <property type="term" value="P:lipid homeostasis"/>
    <property type="evidence" value="ECO:0007669"/>
    <property type="project" value="TreeGrafter"/>
</dbReference>
<accession>A0A8J2S6R9</accession>
<organism evidence="9 10">
    <name type="scientific">Pelagomonas calceolata</name>
    <dbReference type="NCBI Taxonomy" id="35677"/>
    <lineage>
        <taxon>Eukaryota</taxon>
        <taxon>Sar</taxon>
        <taxon>Stramenopiles</taxon>
        <taxon>Ochrophyta</taxon>
        <taxon>Pelagophyceae</taxon>
        <taxon>Pelagomonadales</taxon>
        <taxon>Pelagomonadaceae</taxon>
        <taxon>Pelagomonas</taxon>
    </lineage>
</organism>
<dbReference type="GO" id="GO:0016020">
    <property type="term" value="C:membrane"/>
    <property type="evidence" value="ECO:0007669"/>
    <property type="project" value="UniProtKB-SubCell"/>
</dbReference>
<feature type="transmembrane region" description="Helical" evidence="7">
    <location>
        <begin position="306"/>
        <end position="330"/>
    </location>
</feature>
<protein>
    <recommendedName>
        <fullName evidence="8">TLC domain-containing protein</fullName>
    </recommendedName>
</protein>
<evidence type="ECO:0000256" key="5">
    <source>
        <dbReference type="PROSITE-ProRule" id="PRU00205"/>
    </source>
</evidence>
<dbReference type="Pfam" id="PF03798">
    <property type="entry name" value="TRAM_LAG1_CLN8"/>
    <property type="match status" value="1"/>
</dbReference>
<evidence type="ECO:0000256" key="7">
    <source>
        <dbReference type="SAM" id="Phobius"/>
    </source>
</evidence>
<evidence type="ECO:0000313" key="10">
    <source>
        <dbReference type="Proteomes" id="UP000789595"/>
    </source>
</evidence>
<evidence type="ECO:0000256" key="2">
    <source>
        <dbReference type="ARBA" id="ARBA00022692"/>
    </source>
</evidence>
<feature type="non-terminal residue" evidence="9">
    <location>
        <position position="1"/>
    </location>
</feature>
<evidence type="ECO:0000313" key="9">
    <source>
        <dbReference type="EMBL" id="CAH0365698.1"/>
    </source>
</evidence>
<evidence type="ECO:0000256" key="4">
    <source>
        <dbReference type="ARBA" id="ARBA00023136"/>
    </source>
</evidence>
<keyword evidence="10" id="KW-1185">Reference proteome</keyword>
<comment type="subcellular location">
    <subcellularLocation>
        <location evidence="1">Membrane</location>
        <topology evidence="1">Multi-pass membrane protein</topology>
    </subcellularLocation>
</comment>
<sequence length="351" mass="40553">PPINSSSVHRRTHSTGAAGPRQLPWHPREPATRRASWLHSRYRRATPQPSCNSSRHRRDTRIKKTDRATMPFGKSKAPIVDPDEWYGKSLGETFGNRHFQLQLVAMMGLHAALYYYFKGNPKSAFHANPNKMGHYVPFLIAFQFMAVYGTYIWLTDTDFHSIDATWGYHPGAETILFSMLAIQSYDTPISLCIPELRQITFVLHHAVVLSLSILSLRYRAFYYYAVYFLGVIELSSPFLAVVDAARDYPKIADKYPITNEICRVMFAIVFYIVRIFGWFPVSYCFWRDALYLLFNSDAAMHQMPKWVPAFWLFTHGFLTCLQVWWGYLILKAVYAMATGDEEARKNEAKNA</sequence>
<feature type="transmembrane region" description="Helical" evidence="7">
    <location>
        <begin position="221"/>
        <end position="242"/>
    </location>
</feature>
<dbReference type="AlphaFoldDB" id="A0A8J2S6R9"/>